<comment type="caution">
    <text evidence="9">The sequence shown here is derived from an EMBL/GenBank/DDBJ whole genome shotgun (WGS) entry which is preliminary data.</text>
</comment>
<organism evidence="9 10">
    <name type="scientific">Zhihengliuella salsuginis</name>
    <dbReference type="NCBI Taxonomy" id="578222"/>
    <lineage>
        <taxon>Bacteria</taxon>
        <taxon>Bacillati</taxon>
        <taxon>Actinomycetota</taxon>
        <taxon>Actinomycetes</taxon>
        <taxon>Micrococcales</taxon>
        <taxon>Micrococcaceae</taxon>
        <taxon>Zhihengliuella</taxon>
    </lineage>
</organism>
<evidence type="ECO:0000256" key="4">
    <source>
        <dbReference type="ARBA" id="ARBA00023008"/>
    </source>
</evidence>
<dbReference type="Gene3D" id="2.60.40.1220">
    <property type="match status" value="1"/>
</dbReference>
<evidence type="ECO:0000256" key="6">
    <source>
        <dbReference type="SAM" id="Phobius"/>
    </source>
</evidence>
<keyword evidence="3 7" id="KW-0732">Signal</keyword>
<feature type="signal peptide" evidence="7">
    <location>
        <begin position="1"/>
        <end position="29"/>
    </location>
</feature>
<dbReference type="Pfam" id="PF04234">
    <property type="entry name" value="CopC"/>
    <property type="match status" value="1"/>
</dbReference>
<dbReference type="InterPro" id="IPR014755">
    <property type="entry name" value="Cu-Rt/internalin_Ig-like"/>
</dbReference>
<evidence type="ECO:0000256" key="1">
    <source>
        <dbReference type="ARBA" id="ARBA00004196"/>
    </source>
</evidence>
<dbReference type="EMBL" id="BMXK01000003">
    <property type="protein sequence ID" value="GHD02490.1"/>
    <property type="molecule type" value="Genomic_DNA"/>
</dbReference>
<dbReference type="Proteomes" id="UP000642819">
    <property type="component" value="Unassembled WGS sequence"/>
</dbReference>
<evidence type="ECO:0000256" key="7">
    <source>
        <dbReference type="SAM" id="SignalP"/>
    </source>
</evidence>
<evidence type="ECO:0000256" key="2">
    <source>
        <dbReference type="ARBA" id="ARBA00022723"/>
    </source>
</evidence>
<proteinExistence type="predicted"/>
<feature type="domain" description="CopC" evidence="8">
    <location>
        <begin position="41"/>
        <end position="129"/>
    </location>
</feature>
<protein>
    <recommendedName>
        <fullName evidence="8">CopC domain-containing protein</fullName>
    </recommendedName>
</protein>
<dbReference type="PANTHER" id="PTHR34820:SF4">
    <property type="entry name" value="INNER MEMBRANE PROTEIN YEBZ"/>
    <property type="match status" value="1"/>
</dbReference>
<feature type="region of interest" description="Disordered" evidence="5">
    <location>
        <begin position="145"/>
        <end position="178"/>
    </location>
</feature>
<keyword evidence="6" id="KW-0472">Membrane</keyword>
<keyword evidence="6" id="KW-0812">Transmembrane</keyword>
<comment type="subcellular location">
    <subcellularLocation>
        <location evidence="1">Cell envelope</location>
    </subcellularLocation>
</comment>
<evidence type="ECO:0000313" key="9">
    <source>
        <dbReference type="EMBL" id="GHD02490.1"/>
    </source>
</evidence>
<keyword evidence="10" id="KW-1185">Reference proteome</keyword>
<keyword evidence="2" id="KW-0479">Metal-binding</keyword>
<dbReference type="InterPro" id="IPR014756">
    <property type="entry name" value="Ig_E-set"/>
</dbReference>
<dbReference type="SUPFAM" id="SSF81296">
    <property type="entry name" value="E set domains"/>
    <property type="match status" value="1"/>
</dbReference>
<evidence type="ECO:0000259" key="8">
    <source>
        <dbReference type="Pfam" id="PF04234"/>
    </source>
</evidence>
<name>A0ABQ3GED6_9MICC</name>
<evidence type="ECO:0000256" key="3">
    <source>
        <dbReference type="ARBA" id="ARBA00022729"/>
    </source>
</evidence>
<evidence type="ECO:0000256" key="5">
    <source>
        <dbReference type="SAM" id="MobiDB-lite"/>
    </source>
</evidence>
<feature type="chain" id="PRO_5046499014" description="CopC domain-containing protein" evidence="7">
    <location>
        <begin position="30"/>
        <end position="216"/>
    </location>
</feature>
<keyword evidence="4" id="KW-0186">Copper</keyword>
<reference evidence="10" key="1">
    <citation type="journal article" date="2019" name="Int. J. Syst. Evol. Microbiol.">
        <title>The Global Catalogue of Microorganisms (GCM) 10K type strain sequencing project: providing services to taxonomists for standard genome sequencing and annotation.</title>
        <authorList>
            <consortium name="The Broad Institute Genomics Platform"/>
            <consortium name="The Broad Institute Genome Sequencing Center for Infectious Disease"/>
            <person name="Wu L."/>
            <person name="Ma J."/>
        </authorList>
    </citation>
    <scope>NUCLEOTIDE SEQUENCE [LARGE SCALE GENOMIC DNA]</scope>
    <source>
        <strain evidence="10">KCTC 19466</strain>
    </source>
</reference>
<feature type="transmembrane region" description="Helical" evidence="6">
    <location>
        <begin position="187"/>
        <end position="209"/>
    </location>
</feature>
<keyword evidence="6" id="KW-1133">Transmembrane helix</keyword>
<dbReference type="InterPro" id="IPR032694">
    <property type="entry name" value="CopC/D"/>
</dbReference>
<feature type="compositionally biased region" description="Low complexity" evidence="5">
    <location>
        <begin position="145"/>
        <end position="165"/>
    </location>
</feature>
<accession>A0ABQ3GED6</accession>
<dbReference type="PANTHER" id="PTHR34820">
    <property type="entry name" value="INNER MEMBRANE PROTEIN YEBZ"/>
    <property type="match status" value="1"/>
</dbReference>
<evidence type="ECO:0000313" key="10">
    <source>
        <dbReference type="Proteomes" id="UP000642819"/>
    </source>
</evidence>
<dbReference type="RefSeq" id="WP_189348817.1">
    <property type="nucleotide sequence ID" value="NZ_BMXK01000003.1"/>
</dbReference>
<gene>
    <name evidence="9" type="ORF">GCM10008096_07680</name>
</gene>
<dbReference type="InterPro" id="IPR007348">
    <property type="entry name" value="CopC_dom"/>
</dbReference>
<sequence length="216" mass="21574">MISTRNTTRSTALAALFAALLLAVGAATAVSLASASTAHAHDQLISTDPADGAALEAPPEQLTLTFSGEIQDIGTTVELVDAEGAEHAVDLAADRGDLAITPQAALPAGDYTLSWRVTSSDGHPIEGTVDNGGAVEFSVAAGGDDAASASEATASEVPAEASESALNPDDPATSGPVELELDDSNAWVAPLVIIGLAVAAIAAVVVVIAKVRNQQK</sequence>